<dbReference type="EMBL" id="CP002780">
    <property type="protein sequence ID" value="AEG61946.1"/>
    <property type="molecule type" value="Genomic_DNA"/>
</dbReference>
<sequence length="327" mass="36553">MFQKPINSLGQGMSEGFSGNKTLLDDSNTWEFLYDAQRKNKIIQGSVSGVEPDRSGGIVRENLIIFIGSIKGVILPDEIGEPRPKYLSALIGAPVAFKVKQCARSQGVAYLSRKDALAEMAGATWEELKKSCEELVQVLDEMNALRPEEGQEPTEEVRHRMQELGRKAIQVGPVRTATVRSVVKEGAYMDIGGVSAYLTVRDMSWGRVEDARELVRPGMSFDVRVTRVDFENAYVRVNLRTLLPDPWTHVQDRYKKDGRYNGVISRYTNNGKLVVELEPGISAICPTVSEQEYTIGDTVNVRLNIVNLEKRYITGVVTGLSRWVHFG</sequence>
<dbReference type="RefSeq" id="WP_013843691.1">
    <property type="nucleotide sequence ID" value="NC_015589.1"/>
</dbReference>
<dbReference type="PANTHER" id="PTHR10724:SF7">
    <property type="entry name" value="SMALL RIBOSOMAL SUBUNIT PROTEIN BS1C"/>
    <property type="match status" value="1"/>
</dbReference>
<dbReference type="KEGG" id="dru:Desru_3746"/>
<reference evidence="5 6" key="2">
    <citation type="journal article" date="2012" name="Stand. Genomic Sci.">
        <title>Complete genome sequence of the sulfate-reducing firmicute Desulfotomaculum ruminis type strain (DL(T)).</title>
        <authorList>
            <person name="Spring S."/>
            <person name="Visser M."/>
            <person name="Lu M."/>
            <person name="Copeland A."/>
            <person name="Lapidus A."/>
            <person name="Lucas S."/>
            <person name="Cheng J.F."/>
            <person name="Han C."/>
            <person name="Tapia R."/>
            <person name="Goodwin L.A."/>
            <person name="Pitluck S."/>
            <person name="Ivanova N."/>
            <person name="Land M."/>
            <person name="Hauser L."/>
            <person name="Larimer F."/>
            <person name="Rohde M."/>
            <person name="Goker M."/>
            <person name="Detter J.C."/>
            <person name="Kyrpides N.C."/>
            <person name="Woyke T."/>
            <person name="Schaap P.J."/>
            <person name="Plugge C.M."/>
            <person name="Muyzer G."/>
            <person name="Kuever J."/>
            <person name="Pereira I.A."/>
            <person name="Parshina S.N."/>
            <person name="Bernier-Latmani R."/>
            <person name="Stams A.J."/>
            <person name="Klenk H.P."/>
        </authorList>
    </citation>
    <scope>NUCLEOTIDE SEQUENCE [LARGE SCALE GENOMIC DNA]</scope>
    <source>
        <strain evidence="6">ATCC 23193 / DSM 2154 / NCIB 8452 / DL</strain>
    </source>
</reference>
<dbReference type="SMART" id="SM00316">
    <property type="entry name" value="S1"/>
    <property type="match status" value="2"/>
</dbReference>
<dbReference type="InterPro" id="IPR003029">
    <property type="entry name" value="S1_domain"/>
</dbReference>
<reference evidence="6" key="1">
    <citation type="submission" date="2011-05" db="EMBL/GenBank/DDBJ databases">
        <title>Complete sequence of Desulfotomaculum ruminis DSM 2154.</title>
        <authorList>
            <person name="Lucas S."/>
            <person name="Copeland A."/>
            <person name="Lapidus A."/>
            <person name="Cheng J.-F."/>
            <person name="Goodwin L."/>
            <person name="Pitluck S."/>
            <person name="Lu M."/>
            <person name="Detter J.C."/>
            <person name="Han C."/>
            <person name="Tapia R."/>
            <person name="Land M."/>
            <person name="Hauser L."/>
            <person name="Kyrpides N."/>
            <person name="Ivanova N."/>
            <person name="Mikhailova N."/>
            <person name="Pagani I."/>
            <person name="Stams A.J.M."/>
            <person name="Plugge C.M."/>
            <person name="Muyzer G."/>
            <person name="Kuever J."/>
            <person name="Parshina S.N."/>
            <person name="Ivanova A.E."/>
            <person name="Nazina T.N."/>
            <person name="Brambilla E."/>
            <person name="Spring S."/>
            <person name="Klenk H.-P."/>
            <person name="Woyke T."/>
        </authorList>
    </citation>
    <scope>NUCLEOTIDE SEQUENCE [LARGE SCALE GENOMIC DNA]</scope>
    <source>
        <strain evidence="6">ATCC 23193 / DSM 2154 / NCIB 8452 / DL</strain>
    </source>
</reference>
<evidence type="ECO:0000256" key="3">
    <source>
        <dbReference type="ARBA" id="ARBA00023274"/>
    </source>
</evidence>
<dbReference type="OrthoDB" id="9793609at2"/>
<proteinExistence type="inferred from homology"/>
<accession>F6DQ02</accession>
<dbReference type="Gene3D" id="2.40.50.140">
    <property type="entry name" value="Nucleic acid-binding proteins"/>
    <property type="match status" value="1"/>
</dbReference>
<dbReference type="Pfam" id="PF00575">
    <property type="entry name" value="S1"/>
    <property type="match status" value="1"/>
</dbReference>
<evidence type="ECO:0000313" key="5">
    <source>
        <dbReference type="EMBL" id="AEG61946.1"/>
    </source>
</evidence>
<dbReference type="HOGENOM" id="CLU_1014265_0_0_9"/>
<evidence type="ECO:0000259" key="4">
    <source>
        <dbReference type="PROSITE" id="PS50126"/>
    </source>
</evidence>
<dbReference type="Proteomes" id="UP000009234">
    <property type="component" value="Chromosome"/>
</dbReference>
<dbReference type="InterPro" id="IPR012340">
    <property type="entry name" value="NA-bd_OB-fold"/>
</dbReference>
<dbReference type="PROSITE" id="PS50126">
    <property type="entry name" value="S1"/>
    <property type="match status" value="1"/>
</dbReference>
<dbReference type="GO" id="GO:0006412">
    <property type="term" value="P:translation"/>
    <property type="evidence" value="ECO:0007669"/>
    <property type="project" value="TreeGrafter"/>
</dbReference>
<evidence type="ECO:0000256" key="1">
    <source>
        <dbReference type="ARBA" id="ARBA00006767"/>
    </source>
</evidence>
<dbReference type="GO" id="GO:0003735">
    <property type="term" value="F:structural constituent of ribosome"/>
    <property type="evidence" value="ECO:0007669"/>
    <property type="project" value="TreeGrafter"/>
</dbReference>
<feature type="domain" description="S1 motif" evidence="4">
    <location>
        <begin position="172"/>
        <end position="240"/>
    </location>
</feature>
<dbReference type="GO" id="GO:0003729">
    <property type="term" value="F:mRNA binding"/>
    <property type="evidence" value="ECO:0007669"/>
    <property type="project" value="TreeGrafter"/>
</dbReference>
<keyword evidence="6" id="KW-1185">Reference proteome</keyword>
<dbReference type="InterPro" id="IPR050437">
    <property type="entry name" value="Ribos_protein_bS1-like"/>
</dbReference>
<comment type="similarity">
    <text evidence="1">Belongs to the bacterial ribosomal protein bS1 family.</text>
</comment>
<protein>
    <submittedName>
        <fullName evidence="5">RNA binding S1 domain protein</fullName>
    </submittedName>
</protein>
<evidence type="ECO:0000256" key="2">
    <source>
        <dbReference type="ARBA" id="ARBA00022980"/>
    </source>
</evidence>
<dbReference type="GO" id="GO:0022627">
    <property type="term" value="C:cytosolic small ribosomal subunit"/>
    <property type="evidence" value="ECO:0007669"/>
    <property type="project" value="TreeGrafter"/>
</dbReference>
<dbReference type="PANTHER" id="PTHR10724">
    <property type="entry name" value="30S RIBOSOMAL PROTEIN S1"/>
    <property type="match status" value="1"/>
</dbReference>
<name>F6DQ02_DESRL</name>
<gene>
    <name evidence="5" type="ordered locus">Desru_3746</name>
</gene>
<keyword evidence="3" id="KW-0687">Ribonucleoprotein</keyword>
<dbReference type="SUPFAM" id="SSF50249">
    <property type="entry name" value="Nucleic acid-binding proteins"/>
    <property type="match status" value="1"/>
</dbReference>
<keyword evidence="2" id="KW-0689">Ribosomal protein</keyword>
<dbReference type="eggNOG" id="COG0539">
    <property type="taxonomic scope" value="Bacteria"/>
</dbReference>
<dbReference type="AlphaFoldDB" id="F6DQ02"/>
<evidence type="ECO:0000313" key="6">
    <source>
        <dbReference type="Proteomes" id="UP000009234"/>
    </source>
</evidence>
<dbReference type="STRING" id="696281.Desru_3746"/>
<organism evidence="5 6">
    <name type="scientific">Desulforamulus ruminis (strain ATCC 23193 / DSM 2154 / NCIMB 8452 / DL)</name>
    <name type="common">Desulfotomaculum ruminis</name>
    <dbReference type="NCBI Taxonomy" id="696281"/>
    <lineage>
        <taxon>Bacteria</taxon>
        <taxon>Bacillati</taxon>
        <taxon>Bacillota</taxon>
        <taxon>Clostridia</taxon>
        <taxon>Eubacteriales</taxon>
        <taxon>Peptococcaceae</taxon>
        <taxon>Desulforamulus</taxon>
    </lineage>
</organism>